<dbReference type="Proteomes" id="UP001596406">
    <property type="component" value="Unassembled WGS sequence"/>
</dbReference>
<protein>
    <submittedName>
        <fullName evidence="4">GNAT family N-acetyltransferase</fullName>
    </submittedName>
</protein>
<dbReference type="EMBL" id="JBHSXM010000001">
    <property type="protein sequence ID" value="MFC6835474.1"/>
    <property type="molecule type" value="Genomic_DNA"/>
</dbReference>
<evidence type="ECO:0000313" key="4">
    <source>
        <dbReference type="EMBL" id="MFC6835474.1"/>
    </source>
</evidence>
<dbReference type="InterPro" id="IPR050832">
    <property type="entry name" value="Bact_Acetyltransf"/>
</dbReference>
<proteinExistence type="predicted"/>
<dbReference type="CDD" id="cd04301">
    <property type="entry name" value="NAT_SF"/>
    <property type="match status" value="1"/>
</dbReference>
<dbReference type="InterPro" id="IPR000182">
    <property type="entry name" value="GNAT_dom"/>
</dbReference>
<dbReference type="PANTHER" id="PTHR43877">
    <property type="entry name" value="AMINOALKYLPHOSPHONATE N-ACETYLTRANSFERASE-RELATED-RELATED"/>
    <property type="match status" value="1"/>
</dbReference>
<reference evidence="4 5" key="1">
    <citation type="journal article" date="2019" name="Int. J. Syst. Evol. Microbiol.">
        <title>The Global Catalogue of Microorganisms (GCM) 10K type strain sequencing project: providing services to taxonomists for standard genome sequencing and annotation.</title>
        <authorList>
            <consortium name="The Broad Institute Genomics Platform"/>
            <consortium name="The Broad Institute Genome Sequencing Center for Infectious Disease"/>
            <person name="Wu L."/>
            <person name="Ma J."/>
        </authorList>
    </citation>
    <scope>NUCLEOTIDE SEQUENCE [LARGE SCALE GENOMIC DNA]</scope>
    <source>
        <strain evidence="4 5">PSRA2</strain>
    </source>
</reference>
<keyword evidence="1" id="KW-0808">Transferase</keyword>
<dbReference type="AlphaFoldDB" id="A0ABD5U4L9"/>
<gene>
    <name evidence="4" type="ORF">ACFQHK_03005</name>
</gene>
<comment type="caution">
    <text evidence="4">The sequence shown here is derived from an EMBL/GenBank/DDBJ whole genome shotgun (WGS) entry which is preliminary data.</text>
</comment>
<keyword evidence="5" id="KW-1185">Reference proteome</keyword>
<dbReference type="RefSeq" id="WP_304447175.1">
    <property type="nucleotide sequence ID" value="NZ_JARRAH010000001.1"/>
</dbReference>
<evidence type="ECO:0000256" key="2">
    <source>
        <dbReference type="ARBA" id="ARBA00023315"/>
    </source>
</evidence>
<sequence>MVDRITRVTSDKQLSDALSVRQEVFVEGQDVPEELEYDDRDEAPETVHFVAYVDERPVGAARLVPYEGSDDTGKVQRVAVSETVRGEGWGRCVMDAVEAAARDVGYTRLVLDAQTHAVGFYERLDYVVTSEEEFLDAGIPHLSMAKDL</sequence>
<name>A0ABD5U4L9_9EURY</name>
<organism evidence="4 5">
    <name type="scientific">Halomarina ordinaria</name>
    <dbReference type="NCBI Taxonomy" id="3033939"/>
    <lineage>
        <taxon>Archaea</taxon>
        <taxon>Methanobacteriati</taxon>
        <taxon>Methanobacteriota</taxon>
        <taxon>Stenosarchaea group</taxon>
        <taxon>Halobacteria</taxon>
        <taxon>Halobacteriales</taxon>
        <taxon>Natronomonadaceae</taxon>
        <taxon>Halomarina</taxon>
    </lineage>
</organism>
<dbReference type="Gene3D" id="3.40.630.30">
    <property type="match status" value="1"/>
</dbReference>
<feature type="domain" description="N-acetyltransferase" evidence="3">
    <location>
        <begin position="3"/>
        <end position="148"/>
    </location>
</feature>
<evidence type="ECO:0000256" key="1">
    <source>
        <dbReference type="ARBA" id="ARBA00022679"/>
    </source>
</evidence>
<keyword evidence="2" id="KW-0012">Acyltransferase</keyword>
<dbReference type="Pfam" id="PF13673">
    <property type="entry name" value="Acetyltransf_10"/>
    <property type="match status" value="1"/>
</dbReference>
<accession>A0ABD5U4L9</accession>
<dbReference type="PROSITE" id="PS51186">
    <property type="entry name" value="GNAT"/>
    <property type="match status" value="1"/>
</dbReference>
<evidence type="ECO:0000259" key="3">
    <source>
        <dbReference type="PROSITE" id="PS51186"/>
    </source>
</evidence>
<dbReference type="SUPFAM" id="SSF55729">
    <property type="entry name" value="Acyl-CoA N-acyltransferases (Nat)"/>
    <property type="match status" value="1"/>
</dbReference>
<evidence type="ECO:0000313" key="5">
    <source>
        <dbReference type="Proteomes" id="UP001596406"/>
    </source>
</evidence>
<dbReference type="InterPro" id="IPR016181">
    <property type="entry name" value="Acyl_CoA_acyltransferase"/>
</dbReference>
<dbReference type="GO" id="GO:0016746">
    <property type="term" value="F:acyltransferase activity"/>
    <property type="evidence" value="ECO:0007669"/>
    <property type="project" value="UniProtKB-KW"/>
</dbReference>